<dbReference type="GO" id="GO:0071973">
    <property type="term" value="P:bacterial-type flagellum-dependent cell motility"/>
    <property type="evidence" value="ECO:0007669"/>
    <property type="project" value="TreeGrafter"/>
</dbReference>
<dbReference type="Proteomes" id="UP000235803">
    <property type="component" value="Unassembled WGS sequence"/>
</dbReference>
<evidence type="ECO:0000256" key="12">
    <source>
        <dbReference type="SAM" id="MobiDB-lite"/>
    </source>
</evidence>
<comment type="subcellular location">
    <subcellularLocation>
        <location evidence="2">Periplasm</location>
    </subcellularLocation>
</comment>
<comment type="function">
    <text evidence="1">Flagellum-specific muramidase which hydrolyzes the peptidoglycan layer to assemble the rod structure in the periplasmic space.</text>
</comment>
<dbReference type="GO" id="GO:0044780">
    <property type="term" value="P:bacterial-type flagellum assembly"/>
    <property type="evidence" value="ECO:0007669"/>
    <property type="project" value="InterPro"/>
</dbReference>
<evidence type="ECO:0000256" key="11">
    <source>
        <dbReference type="ARBA" id="ARBA00030835"/>
    </source>
</evidence>
<dbReference type="Pfam" id="PF10135">
    <property type="entry name" value="Rod-binding"/>
    <property type="match status" value="1"/>
</dbReference>
<evidence type="ECO:0000256" key="9">
    <source>
        <dbReference type="ARBA" id="ARBA00023295"/>
    </source>
</evidence>
<name>A0A2N7U9E5_9GAMM</name>
<keyword evidence="6" id="KW-0574">Periplasm</keyword>
<keyword evidence="14" id="KW-0969">Cilium</keyword>
<evidence type="ECO:0000256" key="10">
    <source>
        <dbReference type="ARBA" id="ARBA00023316"/>
    </source>
</evidence>
<gene>
    <name evidence="14" type="ORF">C1H69_04965</name>
</gene>
<proteinExistence type="inferred from homology"/>
<feature type="domain" description="Mannosyl-glycoprotein endo-beta-N-acetylglucosamidase-like" evidence="13">
    <location>
        <begin position="202"/>
        <end position="355"/>
    </location>
</feature>
<feature type="compositionally biased region" description="Basic and acidic residues" evidence="12">
    <location>
        <begin position="143"/>
        <end position="152"/>
    </location>
</feature>
<comment type="similarity">
    <text evidence="4">In the C-terminal section; belongs to the glycosyl hydrolase 73 family.</text>
</comment>
<dbReference type="OrthoDB" id="289937at2"/>
<feature type="region of interest" description="Disordered" evidence="12">
    <location>
        <begin position="181"/>
        <end position="208"/>
    </location>
</feature>
<evidence type="ECO:0000256" key="6">
    <source>
        <dbReference type="ARBA" id="ARBA00022764"/>
    </source>
</evidence>
<dbReference type="PRINTS" id="PR01002">
    <property type="entry name" value="FLGFLGJ"/>
</dbReference>
<feature type="region of interest" description="Disordered" evidence="12">
    <location>
        <begin position="127"/>
        <end position="156"/>
    </location>
</feature>
<evidence type="ECO:0000256" key="8">
    <source>
        <dbReference type="ARBA" id="ARBA00022801"/>
    </source>
</evidence>
<keyword evidence="10" id="KW-0961">Cell wall biogenesis/degradation</keyword>
<keyword evidence="8 14" id="KW-0378">Hydrolase</keyword>
<comment type="caution">
    <text evidence="14">The sequence shown here is derived from an EMBL/GenBank/DDBJ whole genome shotgun (WGS) entry which is preliminary data.</text>
</comment>
<evidence type="ECO:0000256" key="5">
    <source>
        <dbReference type="ARBA" id="ARBA00013433"/>
    </source>
</evidence>
<sequence length="369" mass="39738">MAIQDFSNQFALDVQGLERLKHTARHDEAAGLKGAAQQFEALFLQMMLKSMRDATPTTGLLDSEQTEFYQSMLDQQWAQTMAGRGIGLAEHLVAQLEGQGVSRPQAEAADRQLNELIAGIPRGTPRVLKDALRPDAPPIGEGQGERDFDKTRQPMPSSFLDELETARGGFMSALDATLAGTANSGAGRRDDTVGGAASRRNQGQGGEHVQRFLDRLSAPAQAASRRTGVPAELILAQAALETGWGRHEIATSDGGNSYNLFGIKAGGGWNGRTTDVTTHEYLNGKRTRVVDTFRVYGSFEEAFTDYARLIGDNPRYAAVTRAGSAEQAARELQAGGYATDPAYADKLIAVMNTMGPVEPGGESLVFLRY</sequence>
<evidence type="ECO:0000256" key="7">
    <source>
        <dbReference type="ARBA" id="ARBA00022795"/>
    </source>
</evidence>
<evidence type="ECO:0000256" key="2">
    <source>
        <dbReference type="ARBA" id="ARBA00004418"/>
    </source>
</evidence>
<dbReference type="PANTHER" id="PTHR33308:SF9">
    <property type="entry name" value="PEPTIDOGLYCAN HYDROLASE FLGJ"/>
    <property type="match status" value="1"/>
</dbReference>
<dbReference type="RefSeq" id="WP_102652294.1">
    <property type="nucleotide sequence ID" value="NZ_PNRF01000010.1"/>
</dbReference>
<keyword evidence="14" id="KW-0966">Cell projection</keyword>
<dbReference type="InterPro" id="IPR002901">
    <property type="entry name" value="MGlyc_endo_b_GlcNAc-like_dom"/>
</dbReference>
<evidence type="ECO:0000256" key="3">
    <source>
        <dbReference type="ARBA" id="ARBA00006880"/>
    </source>
</evidence>
<dbReference type="InterPro" id="IPR019301">
    <property type="entry name" value="Flagellar_prot_FlgJ_N"/>
</dbReference>
<dbReference type="InterPro" id="IPR013377">
    <property type="entry name" value="FlgJ"/>
</dbReference>
<organism evidence="14 15">
    <name type="scientific">Billgrantia endophytica</name>
    <dbReference type="NCBI Taxonomy" id="2033802"/>
    <lineage>
        <taxon>Bacteria</taxon>
        <taxon>Pseudomonadati</taxon>
        <taxon>Pseudomonadota</taxon>
        <taxon>Gammaproteobacteria</taxon>
        <taxon>Oceanospirillales</taxon>
        <taxon>Halomonadaceae</taxon>
        <taxon>Billgrantia</taxon>
    </lineage>
</organism>
<dbReference type="SUPFAM" id="SSF53955">
    <property type="entry name" value="Lysozyme-like"/>
    <property type="match status" value="1"/>
</dbReference>
<dbReference type="GO" id="GO:0004040">
    <property type="term" value="F:amidase activity"/>
    <property type="evidence" value="ECO:0007669"/>
    <property type="project" value="InterPro"/>
</dbReference>
<evidence type="ECO:0000256" key="4">
    <source>
        <dbReference type="ARBA" id="ARBA00007974"/>
    </source>
</evidence>
<protein>
    <recommendedName>
        <fullName evidence="5">Peptidoglycan hydrolase FlgJ</fullName>
    </recommendedName>
    <alternativeName>
        <fullName evidence="11">Muramidase FlgJ</fullName>
    </alternativeName>
</protein>
<reference evidence="14 15" key="1">
    <citation type="submission" date="2018-01" db="EMBL/GenBank/DDBJ databases">
        <title>Halomonas endophytica sp. nov., isolated from storage liquid in the stems of Populus euphratica.</title>
        <authorList>
            <person name="Chen C."/>
        </authorList>
    </citation>
    <scope>NUCLEOTIDE SEQUENCE [LARGE SCALE GENOMIC DNA]</scope>
    <source>
        <strain evidence="14 15">MC28</strain>
    </source>
</reference>
<evidence type="ECO:0000313" key="14">
    <source>
        <dbReference type="EMBL" id="PMR77044.1"/>
    </source>
</evidence>
<accession>A0A2N7U9E5</accession>
<evidence type="ECO:0000256" key="1">
    <source>
        <dbReference type="ARBA" id="ARBA00002954"/>
    </source>
</evidence>
<dbReference type="InterPro" id="IPR023346">
    <property type="entry name" value="Lysozyme-like_dom_sf"/>
</dbReference>
<dbReference type="Pfam" id="PF01832">
    <property type="entry name" value="Glucosaminidase"/>
    <property type="match status" value="1"/>
</dbReference>
<keyword evidence="15" id="KW-1185">Reference proteome</keyword>
<dbReference type="Gene3D" id="2.10.70.40">
    <property type="entry name" value="peptidoglycan hydrolase"/>
    <property type="match status" value="1"/>
</dbReference>
<dbReference type="AlphaFoldDB" id="A0A2N7U9E5"/>
<keyword evidence="9" id="KW-0326">Glycosidase</keyword>
<dbReference type="Gene3D" id="1.10.530.10">
    <property type="match status" value="1"/>
</dbReference>
<keyword evidence="14" id="KW-0282">Flagellum</keyword>
<keyword evidence="7" id="KW-1005">Bacterial flagellum biogenesis</keyword>
<dbReference type="NCBIfam" id="TIGR02541">
    <property type="entry name" value="flagell_FlgJ"/>
    <property type="match status" value="1"/>
</dbReference>
<evidence type="ECO:0000259" key="13">
    <source>
        <dbReference type="SMART" id="SM00047"/>
    </source>
</evidence>
<dbReference type="EMBL" id="PNRF01000010">
    <property type="protein sequence ID" value="PMR77044.1"/>
    <property type="molecule type" value="Genomic_DNA"/>
</dbReference>
<evidence type="ECO:0000313" key="15">
    <source>
        <dbReference type="Proteomes" id="UP000235803"/>
    </source>
</evidence>
<comment type="similarity">
    <text evidence="3">In the N-terminal section; belongs to the FlgJ family.</text>
</comment>
<dbReference type="PANTHER" id="PTHR33308">
    <property type="entry name" value="PEPTIDOGLYCAN HYDROLASE FLGJ"/>
    <property type="match status" value="1"/>
</dbReference>
<dbReference type="GO" id="GO:0042597">
    <property type="term" value="C:periplasmic space"/>
    <property type="evidence" value="ECO:0007669"/>
    <property type="project" value="UniProtKB-SubCell"/>
</dbReference>
<dbReference type="SMART" id="SM00047">
    <property type="entry name" value="LYZ2"/>
    <property type="match status" value="1"/>
</dbReference>
<dbReference type="GO" id="GO:0016798">
    <property type="term" value="F:hydrolase activity, acting on glycosyl bonds"/>
    <property type="evidence" value="ECO:0007669"/>
    <property type="project" value="UniProtKB-KW"/>
</dbReference>
<dbReference type="InterPro" id="IPR051056">
    <property type="entry name" value="Glycosyl_Hydrolase_73"/>
</dbReference>
<dbReference type="GO" id="GO:0071555">
    <property type="term" value="P:cell wall organization"/>
    <property type="evidence" value="ECO:0007669"/>
    <property type="project" value="UniProtKB-KW"/>
</dbReference>